<dbReference type="RefSeq" id="WP_190575471.1">
    <property type="nucleotide sequence ID" value="NZ_CAWPQU010000001.1"/>
</dbReference>
<name>A0ABR8C447_9CYAN</name>
<evidence type="ECO:0000256" key="3">
    <source>
        <dbReference type="ARBA" id="ARBA00022676"/>
    </source>
</evidence>
<proteinExistence type="inferred from homology"/>
<reference evidence="6 7" key="1">
    <citation type="journal article" date="2020" name="ISME J.">
        <title>Comparative genomics reveals insights into cyanobacterial evolution and habitat adaptation.</title>
        <authorList>
            <person name="Chen M.Y."/>
            <person name="Teng W.K."/>
            <person name="Zhao L."/>
            <person name="Hu C.X."/>
            <person name="Zhou Y.K."/>
            <person name="Han B.P."/>
            <person name="Song L.R."/>
            <person name="Shu W.S."/>
        </authorList>
    </citation>
    <scope>NUCLEOTIDE SEQUENCE [LARGE SCALE GENOMIC DNA]</scope>
    <source>
        <strain evidence="6 7">FACHB-1050</strain>
    </source>
</reference>
<organism evidence="6 7">
    <name type="scientific">Phormidium tenue FACHB-1050</name>
    <dbReference type="NCBI Taxonomy" id="2692857"/>
    <lineage>
        <taxon>Bacteria</taxon>
        <taxon>Bacillati</taxon>
        <taxon>Cyanobacteriota</taxon>
        <taxon>Cyanophyceae</taxon>
        <taxon>Oscillatoriophycideae</taxon>
        <taxon>Oscillatoriales</taxon>
        <taxon>Oscillatoriaceae</taxon>
        <taxon>Phormidium</taxon>
    </lineage>
</organism>
<dbReference type="PANTHER" id="PTHR43179">
    <property type="entry name" value="RHAMNOSYLTRANSFERASE WBBL"/>
    <property type="match status" value="1"/>
</dbReference>
<evidence type="ECO:0000256" key="1">
    <source>
        <dbReference type="ARBA" id="ARBA00004776"/>
    </source>
</evidence>
<evidence type="ECO:0000313" key="6">
    <source>
        <dbReference type="EMBL" id="MBD2315414.1"/>
    </source>
</evidence>
<keyword evidence="4" id="KW-0808">Transferase</keyword>
<dbReference type="InterPro" id="IPR001173">
    <property type="entry name" value="Glyco_trans_2-like"/>
</dbReference>
<dbReference type="Gene3D" id="3.90.550.10">
    <property type="entry name" value="Spore Coat Polysaccharide Biosynthesis Protein SpsA, Chain A"/>
    <property type="match status" value="1"/>
</dbReference>
<gene>
    <name evidence="6" type="ORF">H6G05_00945</name>
</gene>
<dbReference type="Pfam" id="PF00535">
    <property type="entry name" value="Glycos_transf_2"/>
    <property type="match status" value="1"/>
</dbReference>
<dbReference type="CDD" id="cd02526">
    <property type="entry name" value="GT2_RfbF_like"/>
    <property type="match status" value="1"/>
</dbReference>
<dbReference type="SUPFAM" id="SSF53448">
    <property type="entry name" value="Nucleotide-diphospho-sugar transferases"/>
    <property type="match status" value="1"/>
</dbReference>
<dbReference type="InterPro" id="IPR029044">
    <property type="entry name" value="Nucleotide-diphossugar_trans"/>
</dbReference>
<protein>
    <submittedName>
        <fullName evidence="6">Glycosyltransferase family 2 protein</fullName>
    </submittedName>
</protein>
<sequence>MQTKVAAYITCYQDQESANRCIQSIGAQSVQVKAIYIVDNSHEPLQLNNKNGLLLIHHYPENIGIIGGMVKAIEWAIAEGYDFLWTFDQDSVPSENCLEILIATYNEAIQRNNYEVGIVAPTPSDPRTGKIIEGAVFCCDRFQGIKHNSDVDFYECDSPITSGSLISLAAAQAVSPPCIDLFIDGIDLDYGFRLRQKGFHNLISSKATMHHNYGNPIRVKFLNKSRQVQQYSALRHYYICRNHTYLEMQFSKGYYHFTSLIQRLRYMLINILWIILYDFSDKQLKIWACLLGTYHGLLGKLGKNW</sequence>
<dbReference type="PANTHER" id="PTHR43179:SF12">
    <property type="entry name" value="GALACTOFURANOSYLTRANSFERASE GLFT2"/>
    <property type="match status" value="1"/>
</dbReference>
<comment type="similarity">
    <text evidence="2">Belongs to the glycosyltransferase 2 family.</text>
</comment>
<evidence type="ECO:0000259" key="5">
    <source>
        <dbReference type="Pfam" id="PF00535"/>
    </source>
</evidence>
<evidence type="ECO:0000313" key="7">
    <source>
        <dbReference type="Proteomes" id="UP000618445"/>
    </source>
</evidence>
<keyword evidence="3" id="KW-0328">Glycosyltransferase</keyword>
<dbReference type="EMBL" id="JACJQY010000001">
    <property type="protein sequence ID" value="MBD2315414.1"/>
    <property type="molecule type" value="Genomic_DNA"/>
</dbReference>
<feature type="domain" description="Glycosyltransferase 2-like" evidence="5">
    <location>
        <begin position="9"/>
        <end position="107"/>
    </location>
</feature>
<accession>A0ABR8C447</accession>
<comment type="caution">
    <text evidence="6">The sequence shown here is derived from an EMBL/GenBank/DDBJ whole genome shotgun (WGS) entry which is preliminary data.</text>
</comment>
<keyword evidence="7" id="KW-1185">Reference proteome</keyword>
<dbReference type="Proteomes" id="UP000618445">
    <property type="component" value="Unassembled WGS sequence"/>
</dbReference>
<evidence type="ECO:0000256" key="4">
    <source>
        <dbReference type="ARBA" id="ARBA00022679"/>
    </source>
</evidence>
<evidence type="ECO:0000256" key="2">
    <source>
        <dbReference type="ARBA" id="ARBA00006739"/>
    </source>
</evidence>
<comment type="pathway">
    <text evidence="1">Cell wall biogenesis; cell wall polysaccharide biosynthesis.</text>
</comment>